<sequence>MKRSIRERERETDTYARLAITTTQPNYYVAFHSVSSTWKKTFENVCRENQRCLCLLFSVAVLCHTTRRHRFSIIFSIFRNANLYPFFLRFCFVWLFRWVDVVGQDPVAAACRTHRPSHHKRIPLFLPDRRIHFLLVNQPIGESCPTQRDFLFSFVFVFFSPPHPPPTSKNKTKGKDSKIKWKNDDDNRRERVVERVNTFTRKRAQVLRGRVIDRLKSIAPIFGAATSKQVSHVFQNPHSKTKTAIHHRVMVRRHLNAAPGTTRS</sequence>
<feature type="compositionally biased region" description="Basic and acidic residues" evidence="1">
    <location>
        <begin position="173"/>
        <end position="187"/>
    </location>
</feature>
<comment type="caution">
    <text evidence="2">The sequence shown here is derived from an EMBL/GenBank/DDBJ whole genome shotgun (WGS) entry which is preliminary data.</text>
</comment>
<proteinExistence type="predicted"/>
<protein>
    <submittedName>
        <fullName evidence="2">Uncharacterized protein</fullName>
    </submittedName>
</protein>
<name>A0ABR0B4G2_9CRUS</name>
<organism evidence="2 3">
    <name type="scientific">Daphnia magna</name>
    <dbReference type="NCBI Taxonomy" id="35525"/>
    <lineage>
        <taxon>Eukaryota</taxon>
        <taxon>Metazoa</taxon>
        <taxon>Ecdysozoa</taxon>
        <taxon>Arthropoda</taxon>
        <taxon>Crustacea</taxon>
        <taxon>Branchiopoda</taxon>
        <taxon>Diplostraca</taxon>
        <taxon>Cladocera</taxon>
        <taxon>Anomopoda</taxon>
        <taxon>Daphniidae</taxon>
        <taxon>Daphnia</taxon>
    </lineage>
</organism>
<feature type="region of interest" description="Disordered" evidence="1">
    <location>
        <begin position="165"/>
        <end position="187"/>
    </location>
</feature>
<dbReference type="EMBL" id="JAOYFB010000040">
    <property type="protein sequence ID" value="KAK4036576.1"/>
    <property type="molecule type" value="Genomic_DNA"/>
</dbReference>
<dbReference type="Proteomes" id="UP001234178">
    <property type="component" value="Unassembled WGS sequence"/>
</dbReference>
<keyword evidence="3" id="KW-1185">Reference proteome</keyword>
<evidence type="ECO:0000313" key="3">
    <source>
        <dbReference type="Proteomes" id="UP001234178"/>
    </source>
</evidence>
<accession>A0ABR0B4G2</accession>
<evidence type="ECO:0000256" key="1">
    <source>
        <dbReference type="SAM" id="MobiDB-lite"/>
    </source>
</evidence>
<evidence type="ECO:0000313" key="2">
    <source>
        <dbReference type="EMBL" id="KAK4036576.1"/>
    </source>
</evidence>
<gene>
    <name evidence="2" type="ORF">OUZ56_028624</name>
</gene>
<reference evidence="2 3" key="1">
    <citation type="journal article" date="2023" name="Nucleic Acids Res.">
        <title>The hologenome of Daphnia magna reveals possible DNA methylation and microbiome-mediated evolution of the host genome.</title>
        <authorList>
            <person name="Chaturvedi A."/>
            <person name="Li X."/>
            <person name="Dhandapani V."/>
            <person name="Marshall H."/>
            <person name="Kissane S."/>
            <person name="Cuenca-Cambronero M."/>
            <person name="Asole G."/>
            <person name="Calvet F."/>
            <person name="Ruiz-Romero M."/>
            <person name="Marangio P."/>
            <person name="Guigo R."/>
            <person name="Rago D."/>
            <person name="Mirbahai L."/>
            <person name="Eastwood N."/>
            <person name="Colbourne J.K."/>
            <person name="Zhou J."/>
            <person name="Mallon E."/>
            <person name="Orsini L."/>
        </authorList>
    </citation>
    <scope>NUCLEOTIDE SEQUENCE [LARGE SCALE GENOMIC DNA]</scope>
    <source>
        <strain evidence="2">LRV0_1</strain>
    </source>
</reference>